<evidence type="ECO:0000256" key="1">
    <source>
        <dbReference type="ARBA" id="ARBA00022842"/>
    </source>
</evidence>
<dbReference type="AlphaFoldDB" id="A0A2G4YMU9"/>
<dbReference type="PANTHER" id="PTHR43777">
    <property type="entry name" value="MOLYBDENUM COFACTOR CYTIDYLYLTRANSFERASE"/>
    <property type="match status" value="1"/>
</dbReference>
<dbReference type="EMBL" id="PDEM01000031">
    <property type="protein sequence ID" value="PHZ83627.1"/>
    <property type="molecule type" value="Genomic_DNA"/>
</dbReference>
<dbReference type="InterPro" id="IPR025877">
    <property type="entry name" value="MobA-like_NTP_Trfase"/>
</dbReference>
<keyword evidence="4" id="KW-1185">Reference proteome</keyword>
<evidence type="ECO:0000313" key="3">
    <source>
        <dbReference type="EMBL" id="PHZ83627.1"/>
    </source>
</evidence>
<gene>
    <name evidence="3" type="ORF">CRD36_14690</name>
</gene>
<dbReference type="InterPro" id="IPR029044">
    <property type="entry name" value="Nucleotide-diphossugar_trans"/>
</dbReference>
<dbReference type="Gene3D" id="3.90.550.10">
    <property type="entry name" value="Spore Coat Polysaccharide Biosynthesis Protein SpsA, Chain A"/>
    <property type="match status" value="1"/>
</dbReference>
<protein>
    <recommendedName>
        <fullName evidence="2">MobA-like NTP transferase domain-containing protein</fullName>
    </recommendedName>
</protein>
<dbReference type="PANTHER" id="PTHR43777:SF1">
    <property type="entry name" value="MOLYBDENUM COFACTOR CYTIDYLYLTRANSFERASE"/>
    <property type="match status" value="1"/>
</dbReference>
<feature type="domain" description="MobA-like NTP transferase" evidence="2">
    <location>
        <begin position="8"/>
        <end position="167"/>
    </location>
</feature>
<dbReference type="OrthoDB" id="9779263at2"/>
<sequence length="199" mass="21554">MTAPRIAAVILAAGQSRRMGDQNKLLLPYRGQPLIAHCVAQARDLSDIIIVTGHQAEKVRQAVSCKRARFVHNAGYEDGMSGSLKAGLAAVAPDYDAMLVMLGDMPDISREILSSIIAAYAPDQGRDIIIPVHQGRRGNPVLWGRVFFAAFEDITGDQGAKSLLTTYRPHVHEVESHSPAIFRDVDSPAAYRALALPSD</sequence>
<comment type="caution">
    <text evidence="3">The sequence shown here is derived from an EMBL/GenBank/DDBJ whole genome shotgun (WGS) entry which is preliminary data.</text>
</comment>
<dbReference type="RefSeq" id="WP_099474596.1">
    <property type="nucleotide sequence ID" value="NZ_CP041025.1"/>
</dbReference>
<dbReference type="FunCoup" id="A0A2G4YMU9">
    <property type="interactions" value="33"/>
</dbReference>
<keyword evidence="1" id="KW-0460">Magnesium</keyword>
<dbReference type="GO" id="GO:0016779">
    <property type="term" value="F:nucleotidyltransferase activity"/>
    <property type="evidence" value="ECO:0007669"/>
    <property type="project" value="UniProtKB-ARBA"/>
</dbReference>
<organism evidence="3 4">
    <name type="scientific">Paremcibacter congregatus</name>
    <dbReference type="NCBI Taxonomy" id="2043170"/>
    <lineage>
        <taxon>Bacteria</taxon>
        <taxon>Pseudomonadati</taxon>
        <taxon>Pseudomonadota</taxon>
        <taxon>Alphaproteobacteria</taxon>
        <taxon>Emcibacterales</taxon>
        <taxon>Emcibacteraceae</taxon>
        <taxon>Paremcibacter</taxon>
    </lineage>
</organism>
<dbReference type="CDD" id="cd04182">
    <property type="entry name" value="GT_2_like_f"/>
    <property type="match status" value="1"/>
</dbReference>
<accession>A0A2G4YMU9</accession>
<dbReference type="SUPFAM" id="SSF53448">
    <property type="entry name" value="Nucleotide-diphospho-sugar transferases"/>
    <property type="match status" value="1"/>
</dbReference>
<dbReference type="InParanoid" id="A0A2G4YMU9"/>
<name>A0A2G4YMU9_9PROT</name>
<dbReference type="Proteomes" id="UP000229730">
    <property type="component" value="Unassembled WGS sequence"/>
</dbReference>
<reference evidence="3 4" key="1">
    <citation type="submission" date="2017-10" db="EMBL/GenBank/DDBJ databases">
        <title>Frigbacter circumglobatus gen. nov. sp. nov., isolated from sediment cultured in situ.</title>
        <authorList>
            <person name="Zhao Z."/>
        </authorList>
    </citation>
    <scope>NUCLEOTIDE SEQUENCE [LARGE SCALE GENOMIC DNA]</scope>
    <source>
        <strain evidence="3 4">ZYL</strain>
    </source>
</reference>
<evidence type="ECO:0000259" key="2">
    <source>
        <dbReference type="Pfam" id="PF12804"/>
    </source>
</evidence>
<evidence type="ECO:0000313" key="4">
    <source>
        <dbReference type="Proteomes" id="UP000229730"/>
    </source>
</evidence>
<dbReference type="Pfam" id="PF12804">
    <property type="entry name" value="NTP_transf_3"/>
    <property type="match status" value="1"/>
</dbReference>
<proteinExistence type="predicted"/>